<dbReference type="AlphaFoldDB" id="A0A382X221"/>
<accession>A0A382X221</accession>
<dbReference type="EMBL" id="UINC01163778">
    <property type="protein sequence ID" value="SVD64271.1"/>
    <property type="molecule type" value="Genomic_DNA"/>
</dbReference>
<sequence>MKIRSIRWATILGLGLPILVCRVAVAQQTTTNVAAGSGKVLDARWAGTPDAEKSKKARDAIDSMRSLVSRVLAHREEARGERDVIKLSCVNKKLTGMKGLLRASEPASLTLEYALAMGDSGISIHEFEKIMVAKTTCDELLAASERCLGQLEPSVLPERRGPVLEEGAGVVVGEVMVESEVDPLGDDTDGGEHHDAHVECDPDIEYPNNPPGAEA</sequence>
<protein>
    <submittedName>
        <fullName evidence="2">Uncharacterized protein</fullName>
    </submittedName>
</protein>
<feature type="non-terminal residue" evidence="2">
    <location>
        <position position="215"/>
    </location>
</feature>
<name>A0A382X221_9ZZZZ</name>
<evidence type="ECO:0000313" key="2">
    <source>
        <dbReference type="EMBL" id="SVD64271.1"/>
    </source>
</evidence>
<proteinExistence type="predicted"/>
<gene>
    <name evidence="2" type="ORF">METZ01_LOCUS417125</name>
</gene>
<reference evidence="2" key="1">
    <citation type="submission" date="2018-05" db="EMBL/GenBank/DDBJ databases">
        <authorList>
            <person name="Lanie J.A."/>
            <person name="Ng W.-L."/>
            <person name="Kazmierczak K.M."/>
            <person name="Andrzejewski T.M."/>
            <person name="Davidsen T.M."/>
            <person name="Wayne K.J."/>
            <person name="Tettelin H."/>
            <person name="Glass J.I."/>
            <person name="Rusch D."/>
            <person name="Podicherti R."/>
            <person name="Tsui H.-C.T."/>
            <person name="Winkler M.E."/>
        </authorList>
    </citation>
    <scope>NUCLEOTIDE SEQUENCE</scope>
</reference>
<organism evidence="2">
    <name type="scientific">marine metagenome</name>
    <dbReference type="NCBI Taxonomy" id="408172"/>
    <lineage>
        <taxon>unclassified sequences</taxon>
        <taxon>metagenomes</taxon>
        <taxon>ecological metagenomes</taxon>
    </lineage>
</organism>
<feature type="compositionally biased region" description="Basic and acidic residues" evidence="1">
    <location>
        <begin position="190"/>
        <end position="200"/>
    </location>
</feature>
<feature type="region of interest" description="Disordered" evidence="1">
    <location>
        <begin position="182"/>
        <end position="215"/>
    </location>
</feature>
<evidence type="ECO:0000256" key="1">
    <source>
        <dbReference type="SAM" id="MobiDB-lite"/>
    </source>
</evidence>